<dbReference type="STRING" id="1802461.A3B24_02710"/>
<organism evidence="1 2">
    <name type="scientific">Candidatus Wildermuthbacteria bacterium RIFCSPLOWO2_01_FULL_48_16</name>
    <dbReference type="NCBI Taxonomy" id="1802461"/>
    <lineage>
        <taxon>Bacteria</taxon>
        <taxon>Candidatus Wildermuthiibacteriota</taxon>
    </lineage>
</organism>
<accession>A0A1G2RIW9</accession>
<dbReference type="EMBL" id="MHUG01000022">
    <property type="protein sequence ID" value="OHA72795.1"/>
    <property type="molecule type" value="Genomic_DNA"/>
</dbReference>
<sequence>MRYIWNGNYQKLPRWVYPSKRRKPVDWKTVKWLLQVLCSSIRLLAIGAIRFDTFRYLVTSTIRVTLHIRNNRAYREPQGQGKLRVDLPPLPLEMFRKVKASVDEACA</sequence>
<name>A0A1G2RIW9_9BACT</name>
<dbReference type="Proteomes" id="UP000176917">
    <property type="component" value="Unassembled WGS sequence"/>
</dbReference>
<reference evidence="1 2" key="1">
    <citation type="journal article" date="2016" name="Nat. Commun.">
        <title>Thousands of microbial genomes shed light on interconnected biogeochemical processes in an aquifer system.</title>
        <authorList>
            <person name="Anantharaman K."/>
            <person name="Brown C.T."/>
            <person name="Hug L.A."/>
            <person name="Sharon I."/>
            <person name="Castelle C.J."/>
            <person name="Probst A.J."/>
            <person name="Thomas B.C."/>
            <person name="Singh A."/>
            <person name="Wilkins M.J."/>
            <person name="Karaoz U."/>
            <person name="Brodie E.L."/>
            <person name="Williams K.H."/>
            <person name="Hubbard S.S."/>
            <person name="Banfield J.F."/>
        </authorList>
    </citation>
    <scope>NUCLEOTIDE SEQUENCE [LARGE SCALE GENOMIC DNA]</scope>
</reference>
<dbReference type="AlphaFoldDB" id="A0A1G2RIW9"/>
<comment type="caution">
    <text evidence="1">The sequence shown here is derived from an EMBL/GenBank/DDBJ whole genome shotgun (WGS) entry which is preliminary data.</text>
</comment>
<gene>
    <name evidence="1" type="ORF">A3B24_02710</name>
</gene>
<proteinExistence type="predicted"/>
<evidence type="ECO:0000313" key="1">
    <source>
        <dbReference type="EMBL" id="OHA72795.1"/>
    </source>
</evidence>
<protein>
    <submittedName>
        <fullName evidence="1">Uncharacterized protein</fullName>
    </submittedName>
</protein>
<evidence type="ECO:0000313" key="2">
    <source>
        <dbReference type="Proteomes" id="UP000176917"/>
    </source>
</evidence>